<keyword evidence="2" id="KW-1185">Reference proteome</keyword>
<dbReference type="Pfam" id="PF11164">
    <property type="entry name" value="DUF2948"/>
    <property type="match status" value="1"/>
</dbReference>
<sequence length="146" mass="16280">MDLLKLAALDEEDLSVISAHVQDAVAKVGEMTFSKREKRFAMVMRRFAWEKEKGGLFRRTSHERRLAALNFDRVLAVRSTSIDKNRPETVLALLAVRFMPSDAPSGTIELAFSGGATIHLDVECIETRLSDLGAAWETPVKPRHSA</sequence>
<accession>A0A9X2XA91</accession>
<protein>
    <submittedName>
        <fullName evidence="1">DUF2948 family protein</fullName>
    </submittedName>
</protein>
<gene>
    <name evidence="1" type="ORF">NYR54_08495</name>
</gene>
<dbReference type="AlphaFoldDB" id="A0A9X2XA91"/>
<dbReference type="RefSeq" id="WP_261515193.1">
    <property type="nucleotide sequence ID" value="NZ_JAODNV010000008.1"/>
</dbReference>
<evidence type="ECO:0000313" key="1">
    <source>
        <dbReference type="EMBL" id="MCT8990332.1"/>
    </source>
</evidence>
<name>A0A9X2XA91_9HYPH</name>
<dbReference type="InterPro" id="IPR021335">
    <property type="entry name" value="DUF2948"/>
</dbReference>
<organism evidence="1 2">
    <name type="scientific">Chelativorans petroleitrophicus</name>
    <dbReference type="NCBI Taxonomy" id="2975484"/>
    <lineage>
        <taxon>Bacteria</taxon>
        <taxon>Pseudomonadati</taxon>
        <taxon>Pseudomonadota</taxon>
        <taxon>Alphaproteobacteria</taxon>
        <taxon>Hyphomicrobiales</taxon>
        <taxon>Phyllobacteriaceae</taxon>
        <taxon>Chelativorans</taxon>
    </lineage>
</organism>
<reference evidence="1" key="1">
    <citation type="submission" date="2022-08" db="EMBL/GenBank/DDBJ databases">
        <title>Chelativorans sichuanense sp. nov., a paraffin oil-degrading bacterium isolated from a mixture of oil-based drill cuttings and paddy soil.</title>
        <authorList>
            <person name="Yu J."/>
            <person name="Liu H."/>
            <person name="Chen Q."/>
        </authorList>
    </citation>
    <scope>NUCLEOTIDE SEQUENCE</scope>
    <source>
        <strain evidence="1">SCAU 2101</strain>
    </source>
</reference>
<dbReference type="Proteomes" id="UP001149009">
    <property type="component" value="Unassembled WGS sequence"/>
</dbReference>
<comment type="caution">
    <text evidence="1">The sequence shown here is derived from an EMBL/GenBank/DDBJ whole genome shotgun (WGS) entry which is preliminary data.</text>
</comment>
<evidence type="ECO:0000313" key="2">
    <source>
        <dbReference type="Proteomes" id="UP001149009"/>
    </source>
</evidence>
<proteinExistence type="predicted"/>
<dbReference type="EMBL" id="JAODNV010000008">
    <property type="protein sequence ID" value="MCT8990332.1"/>
    <property type="molecule type" value="Genomic_DNA"/>
</dbReference>